<keyword evidence="7" id="KW-1185">Reference proteome</keyword>
<dbReference type="OrthoDB" id="430293at2759"/>
<dbReference type="PROSITE" id="PS50830">
    <property type="entry name" value="TNASE_3"/>
    <property type="match status" value="1"/>
</dbReference>
<evidence type="ECO:0000259" key="5">
    <source>
        <dbReference type="PROSITE" id="PS50830"/>
    </source>
</evidence>
<keyword evidence="4" id="KW-0472">Membrane</keyword>
<dbReference type="GO" id="GO:0004519">
    <property type="term" value="F:endonuclease activity"/>
    <property type="evidence" value="ECO:0007669"/>
    <property type="project" value="UniProtKB-KW"/>
</dbReference>
<dbReference type="Gene3D" id="2.40.50.90">
    <property type="match status" value="1"/>
</dbReference>
<feature type="domain" description="TNase-like" evidence="5">
    <location>
        <begin position="47"/>
        <end position="197"/>
    </location>
</feature>
<dbReference type="GO" id="GO:0005737">
    <property type="term" value="C:cytoplasm"/>
    <property type="evidence" value="ECO:0007669"/>
    <property type="project" value="TreeGrafter"/>
</dbReference>
<evidence type="ECO:0000313" key="6">
    <source>
        <dbReference type="EMBL" id="OQR97285.1"/>
    </source>
</evidence>
<gene>
    <name evidence="6" type="ORF">THRCLA_21961</name>
</gene>
<dbReference type="STRING" id="74557.A0A1V9ZH21"/>
<keyword evidence="4" id="KW-1133">Transmembrane helix</keyword>
<name>A0A1V9ZH21_9STRA</name>
<dbReference type="Pfam" id="PF00565">
    <property type="entry name" value="SNase"/>
    <property type="match status" value="1"/>
</dbReference>
<feature type="transmembrane region" description="Helical" evidence="4">
    <location>
        <begin position="6"/>
        <end position="25"/>
    </location>
</feature>
<keyword evidence="4" id="KW-0812">Transmembrane</keyword>
<dbReference type="PANTHER" id="PTHR12302:SF3">
    <property type="entry name" value="SERINE_THREONINE-PROTEIN KINASE 31"/>
    <property type="match status" value="1"/>
</dbReference>
<dbReference type="PANTHER" id="PTHR12302">
    <property type="entry name" value="EBNA2 BINDING PROTEIN P100"/>
    <property type="match status" value="1"/>
</dbReference>
<dbReference type="Proteomes" id="UP000243217">
    <property type="component" value="Unassembled WGS sequence"/>
</dbReference>
<dbReference type="InterPro" id="IPR016071">
    <property type="entry name" value="Staphylococal_nuclease_OB-fold"/>
</dbReference>
<dbReference type="InterPro" id="IPR035437">
    <property type="entry name" value="SNase_OB-fold_sf"/>
</dbReference>
<dbReference type="EMBL" id="JNBS01001922">
    <property type="protein sequence ID" value="OQR97285.1"/>
    <property type="molecule type" value="Genomic_DNA"/>
</dbReference>
<keyword evidence="1" id="KW-0540">Nuclease</keyword>
<evidence type="ECO:0000256" key="1">
    <source>
        <dbReference type="ARBA" id="ARBA00022722"/>
    </source>
</evidence>
<dbReference type="AlphaFoldDB" id="A0A1V9ZH21"/>
<evidence type="ECO:0000256" key="3">
    <source>
        <dbReference type="ARBA" id="ARBA00022801"/>
    </source>
</evidence>
<organism evidence="6 7">
    <name type="scientific">Thraustotheca clavata</name>
    <dbReference type="NCBI Taxonomy" id="74557"/>
    <lineage>
        <taxon>Eukaryota</taxon>
        <taxon>Sar</taxon>
        <taxon>Stramenopiles</taxon>
        <taxon>Oomycota</taxon>
        <taxon>Saprolegniomycetes</taxon>
        <taxon>Saprolegniales</taxon>
        <taxon>Achlyaceae</taxon>
        <taxon>Thraustotheca</taxon>
    </lineage>
</organism>
<evidence type="ECO:0000256" key="4">
    <source>
        <dbReference type="SAM" id="Phobius"/>
    </source>
</evidence>
<reference evidence="6 7" key="1">
    <citation type="journal article" date="2014" name="Genome Biol. Evol.">
        <title>The secreted proteins of Achlya hypogyna and Thraustotheca clavata identify the ancestral oomycete secretome and reveal gene acquisitions by horizontal gene transfer.</title>
        <authorList>
            <person name="Misner I."/>
            <person name="Blouin N."/>
            <person name="Leonard G."/>
            <person name="Richards T.A."/>
            <person name="Lane C.E."/>
        </authorList>
    </citation>
    <scope>NUCLEOTIDE SEQUENCE [LARGE SCALE GENOMIC DNA]</scope>
    <source>
        <strain evidence="6 7">ATCC 34112</strain>
    </source>
</reference>
<proteinExistence type="predicted"/>
<comment type="caution">
    <text evidence="6">The sequence shown here is derived from an EMBL/GenBank/DDBJ whole genome shotgun (WGS) entry which is preliminary data.</text>
</comment>
<sequence length="214" mass="24169">MAIPVWVAILAFFFGLGIGLLIPLLRRPFKRFNTVNDIPKEYFDEEQTIRGKVITVTDGDTIRVRHVPWLANGDGDFKGKLTETTLQIRIAGVDAPETAKFGRTGQPFGEDAKQWLKDELFDQIVSIKLLMKDQYGRAVCMVYYGSWASPKNASEELLKAGYANIYRQSGAVYGGLLDKFEALEDEARKNKVKIWSLGDKRETPAEYKARKGQD</sequence>
<dbReference type="SUPFAM" id="SSF50199">
    <property type="entry name" value="Staphylococcal nuclease"/>
    <property type="match status" value="1"/>
</dbReference>
<keyword evidence="2" id="KW-0255">Endonuclease</keyword>
<evidence type="ECO:0000313" key="7">
    <source>
        <dbReference type="Proteomes" id="UP000243217"/>
    </source>
</evidence>
<dbReference type="SMART" id="SM00318">
    <property type="entry name" value="SNc"/>
    <property type="match status" value="1"/>
</dbReference>
<protein>
    <recommendedName>
        <fullName evidence="5">TNase-like domain-containing protein</fullName>
    </recommendedName>
</protein>
<keyword evidence="3" id="KW-0378">Hydrolase</keyword>
<dbReference type="GO" id="GO:0016787">
    <property type="term" value="F:hydrolase activity"/>
    <property type="evidence" value="ECO:0007669"/>
    <property type="project" value="UniProtKB-KW"/>
</dbReference>
<accession>A0A1V9ZH21</accession>
<evidence type="ECO:0000256" key="2">
    <source>
        <dbReference type="ARBA" id="ARBA00022759"/>
    </source>
</evidence>